<dbReference type="AlphaFoldDB" id="D7BBV4"/>
<dbReference type="KEGG" id="msv:Mesil_0837"/>
<dbReference type="EMBL" id="CP002042">
    <property type="protein sequence ID" value="ADH62750.1"/>
    <property type="molecule type" value="Genomic_DNA"/>
</dbReference>
<evidence type="ECO:0000259" key="3">
    <source>
        <dbReference type="Pfam" id="PF06283"/>
    </source>
</evidence>
<dbReference type="OrthoDB" id="9770043at2"/>
<dbReference type="RefSeq" id="WP_013157337.1">
    <property type="nucleotide sequence ID" value="NC_014212.1"/>
</dbReference>
<evidence type="ECO:0000256" key="1">
    <source>
        <dbReference type="ARBA" id="ARBA00022729"/>
    </source>
</evidence>
<dbReference type="Gene3D" id="3.40.50.880">
    <property type="match status" value="1"/>
</dbReference>
<gene>
    <name evidence="4" type="ordered locus">Mesil_0837</name>
</gene>
<dbReference type="InterPro" id="IPR013517">
    <property type="entry name" value="FG-GAP"/>
</dbReference>
<dbReference type="PANTHER" id="PTHR40469:SF2">
    <property type="entry name" value="GALACTOSE-BINDING DOMAIN-LIKE SUPERFAMILY PROTEIN"/>
    <property type="match status" value="1"/>
</dbReference>
<protein>
    <submittedName>
        <fullName evidence="4">FG-GAP repeat protein</fullName>
    </submittedName>
</protein>
<dbReference type="Pfam" id="PF06283">
    <property type="entry name" value="ThuA"/>
    <property type="match status" value="1"/>
</dbReference>
<feature type="compositionally biased region" description="Low complexity" evidence="2">
    <location>
        <begin position="231"/>
        <end position="255"/>
    </location>
</feature>
<dbReference type="InterPro" id="IPR029062">
    <property type="entry name" value="Class_I_gatase-like"/>
</dbReference>
<keyword evidence="1" id="KW-0732">Signal</keyword>
<dbReference type="Gene3D" id="2.60.40.10">
    <property type="entry name" value="Immunoglobulins"/>
    <property type="match status" value="3"/>
</dbReference>
<sequence length="895" mass="95035">MLVTRVGIGAKLDVVWLLSLLLLLVVGCNQQARPNTDDQTSPTITLENPVGGTAVSLSLTVQGTATDDQAVTRVTYQLGGSLEQNVPITPAARVPFSFNVQLQTGQNVIVVNAYDAAGNIGSATLSITYGTTGGTQDTLRPDISILSPTPGSTVSSSSVSVQGKAKDNLAVTRIAYQLNGKAEQNISFTPGASVDFTATVSGLLPGSNTIIFNAYDAAGNKDSASTRVVYSGSSSDTSKPSLSVSSPASGSSTHSPNISVQGQASGNVGVSRLTYQLNGTAEQDVGISPATSVNFNFSVGSLQPGNNTITLNAYDDANNKGSTSLSVTYNPSSLPPIGSLNFDRKVVDPNSPRDPWMKNTADLNGDGLPDLIVSGANGPVVWYAAPNWTKGTISSSGGSQSGSAVGDIDGDGDIDVVIGTTWYENQNRGASWTAHNLGSAGTHDIVIADFNGDGKPDIAMRGETDSVVSVFFQNNKDSWSKVDLDPGYGRNGLDTGDLNRDGKPDLVIGGYWLENPGGETAKTAGSWKKYKFSDWDAFAAVRVADLNKDGRLDVVLSVSESIGDIAWFEAPADPTSLNWTKHLIDRNLDSVHSLDVVDMNRDGNLDVVGSEFRDQGRLIVYLNDGSSNNWTAKVVGNDFLHNTHVADIGNDGDYDIFGVTAFGDVPVILYENTPFSTASNKVLVFSKTLGYRHGSIADGIQAIKDLGMHNSFGVDTTEDSSVFTPSNLAQYKAVIFLNTSGDVLDTNQKQAFQQYIEQGGGFVGVHNAADTMRGWAWYENLVGAMYQSEINTQPLTLQVISSHLSTQGLPSVWNFTDEAYNYDRDPKQGGASVLIVFDDRNVSGGTMGANHPFSWYKAYDGGRSWYTVGGANPPDYENTNFLQHLLGGIRYAGNF</sequence>
<dbReference type="PROSITE" id="PS51257">
    <property type="entry name" value="PROKAR_LIPOPROTEIN"/>
    <property type="match status" value="1"/>
</dbReference>
<feature type="region of interest" description="Disordered" evidence="2">
    <location>
        <begin position="227"/>
        <end position="264"/>
    </location>
</feature>
<proteinExistence type="predicted"/>
<dbReference type="Proteomes" id="UP000001916">
    <property type="component" value="Chromosome"/>
</dbReference>
<dbReference type="InterPro" id="IPR013783">
    <property type="entry name" value="Ig-like_fold"/>
</dbReference>
<dbReference type="PANTHER" id="PTHR40469">
    <property type="entry name" value="SECRETED GLYCOSYL HYDROLASE"/>
    <property type="match status" value="1"/>
</dbReference>
<dbReference type="SUPFAM" id="SSF69318">
    <property type="entry name" value="Integrin alpha N-terminal domain"/>
    <property type="match status" value="2"/>
</dbReference>
<keyword evidence="5" id="KW-1185">Reference proteome</keyword>
<accession>D7BBV4</accession>
<reference evidence="4 5" key="1">
    <citation type="journal article" date="2010" name="Stand. Genomic Sci.">
        <title>Complete genome sequence of Meiothermus silvanus type strain (VI-R2).</title>
        <authorList>
            <person name="Sikorski J."/>
            <person name="Tindall B.J."/>
            <person name="Lowry S."/>
            <person name="Lucas S."/>
            <person name="Nolan M."/>
            <person name="Copeland A."/>
            <person name="Glavina Del Rio T."/>
            <person name="Tice H."/>
            <person name="Cheng J.F."/>
            <person name="Han C."/>
            <person name="Pitluck S."/>
            <person name="Liolios K."/>
            <person name="Ivanova N."/>
            <person name="Mavromatis K."/>
            <person name="Mikhailova N."/>
            <person name="Pati A."/>
            <person name="Goodwin L."/>
            <person name="Chen A."/>
            <person name="Palaniappan K."/>
            <person name="Land M."/>
            <person name="Hauser L."/>
            <person name="Chang Y.J."/>
            <person name="Jeffries C.D."/>
            <person name="Rohde M."/>
            <person name="Goker M."/>
            <person name="Woyke T."/>
            <person name="Bristow J."/>
            <person name="Eisen J.A."/>
            <person name="Markowitz V."/>
            <person name="Hugenholtz P."/>
            <person name="Kyrpides N.C."/>
            <person name="Klenk H.P."/>
            <person name="Lapidus A."/>
        </authorList>
    </citation>
    <scope>NUCLEOTIDE SEQUENCE [LARGE SCALE GENOMIC DNA]</scope>
    <source>
        <strain evidence="5">ATCC 700542 / DSM 9946 / VI-R2</strain>
    </source>
</reference>
<dbReference type="Pfam" id="PF13517">
    <property type="entry name" value="FG-GAP_3"/>
    <property type="match status" value="3"/>
</dbReference>
<name>D7BBV4_ALLS1</name>
<dbReference type="SUPFAM" id="SSF52317">
    <property type="entry name" value="Class I glutamine amidotransferase-like"/>
    <property type="match status" value="1"/>
</dbReference>
<dbReference type="STRING" id="526227.Mesil_0837"/>
<dbReference type="HOGENOM" id="CLU_323097_0_0_0"/>
<dbReference type="InterPro" id="IPR028994">
    <property type="entry name" value="Integrin_alpha_N"/>
</dbReference>
<evidence type="ECO:0000313" key="4">
    <source>
        <dbReference type="EMBL" id="ADH62750.1"/>
    </source>
</evidence>
<organism evidence="4 5">
    <name type="scientific">Allomeiothermus silvanus (strain ATCC 700542 / DSM 9946 / NBRC 106475 / NCIMB 13440 / VI-R2)</name>
    <name type="common">Thermus silvanus</name>
    <dbReference type="NCBI Taxonomy" id="526227"/>
    <lineage>
        <taxon>Bacteria</taxon>
        <taxon>Thermotogati</taxon>
        <taxon>Deinococcota</taxon>
        <taxon>Deinococci</taxon>
        <taxon>Thermales</taxon>
        <taxon>Thermaceae</taxon>
        <taxon>Allomeiothermus</taxon>
    </lineage>
</organism>
<feature type="domain" description="ThuA-like" evidence="3">
    <location>
        <begin position="681"/>
        <end position="892"/>
    </location>
</feature>
<dbReference type="Pfam" id="PF17957">
    <property type="entry name" value="Big_7"/>
    <property type="match status" value="3"/>
</dbReference>
<dbReference type="eggNOG" id="COG3828">
    <property type="taxonomic scope" value="Bacteria"/>
</dbReference>
<evidence type="ECO:0000256" key="2">
    <source>
        <dbReference type="SAM" id="MobiDB-lite"/>
    </source>
</evidence>
<dbReference type="Gene3D" id="2.130.10.130">
    <property type="entry name" value="Integrin alpha, N-terminal"/>
    <property type="match status" value="1"/>
</dbReference>
<evidence type="ECO:0000313" key="5">
    <source>
        <dbReference type="Proteomes" id="UP000001916"/>
    </source>
</evidence>
<dbReference type="InterPro" id="IPR029010">
    <property type="entry name" value="ThuA-like"/>
</dbReference>